<dbReference type="InterPro" id="IPR027485">
    <property type="entry name" value="AMMECR1_N"/>
</dbReference>
<gene>
    <name evidence="2" type="ORF">PSAL00342_LOCUS1991</name>
</gene>
<dbReference type="PANTHER" id="PTHR13016:SF0">
    <property type="entry name" value="AMME SYNDROME CANDIDATE GENE 1 PROTEIN"/>
    <property type="match status" value="1"/>
</dbReference>
<dbReference type="AlphaFoldDB" id="A0A7S3XBJ0"/>
<reference evidence="2" key="1">
    <citation type="submission" date="2021-01" db="EMBL/GenBank/DDBJ databases">
        <authorList>
            <person name="Corre E."/>
            <person name="Pelletier E."/>
            <person name="Niang G."/>
            <person name="Scheremetjew M."/>
            <person name="Finn R."/>
            <person name="Kale V."/>
            <person name="Holt S."/>
            <person name="Cochrane G."/>
            <person name="Meng A."/>
            <person name="Brown T."/>
            <person name="Cohen L."/>
        </authorList>
    </citation>
    <scope>NUCLEOTIDE SEQUENCE</scope>
    <source>
        <strain evidence="2">CCMP1897</strain>
    </source>
</reference>
<evidence type="ECO:0000313" key="2">
    <source>
        <dbReference type="EMBL" id="CAE0608174.1"/>
    </source>
</evidence>
<proteinExistence type="predicted"/>
<dbReference type="Pfam" id="PF01871">
    <property type="entry name" value="AMMECR1"/>
    <property type="match status" value="1"/>
</dbReference>
<protein>
    <recommendedName>
        <fullName evidence="1">AMMECR1 domain-containing protein</fullName>
    </recommendedName>
</protein>
<dbReference type="PANTHER" id="PTHR13016">
    <property type="entry name" value="AMMECR1 HOMOLOG"/>
    <property type="match status" value="1"/>
</dbReference>
<dbReference type="Gene3D" id="3.30.700.20">
    <property type="entry name" value="Hypothetical protein ph0010, domain 1"/>
    <property type="match status" value="1"/>
</dbReference>
<dbReference type="EMBL" id="HBIS01002236">
    <property type="protein sequence ID" value="CAE0608174.1"/>
    <property type="molecule type" value="Transcribed_RNA"/>
</dbReference>
<dbReference type="InterPro" id="IPR002733">
    <property type="entry name" value="AMMECR1_domain"/>
</dbReference>
<dbReference type="NCBIfam" id="TIGR00296">
    <property type="entry name" value="TIGR00296 family protein"/>
    <property type="match status" value="1"/>
</dbReference>
<feature type="domain" description="AMMECR1" evidence="1">
    <location>
        <begin position="3"/>
        <end position="201"/>
    </location>
</feature>
<dbReference type="InterPro" id="IPR023473">
    <property type="entry name" value="AMMECR1"/>
</dbReference>
<dbReference type="SUPFAM" id="SSF143447">
    <property type="entry name" value="AMMECR1-like"/>
    <property type="match status" value="1"/>
</dbReference>
<accession>A0A7S3XBJ0</accession>
<name>A0A7S3XBJ0_9CHLO</name>
<evidence type="ECO:0000259" key="1">
    <source>
        <dbReference type="PROSITE" id="PS51112"/>
    </source>
</evidence>
<organism evidence="2">
    <name type="scientific">Picocystis salinarum</name>
    <dbReference type="NCBI Taxonomy" id="88271"/>
    <lineage>
        <taxon>Eukaryota</taxon>
        <taxon>Viridiplantae</taxon>
        <taxon>Chlorophyta</taxon>
        <taxon>Picocystophyceae</taxon>
        <taxon>Picocystales</taxon>
        <taxon>Picocystaceae</taxon>
        <taxon>Picocystis</taxon>
    </lineage>
</organism>
<dbReference type="InterPro" id="IPR036071">
    <property type="entry name" value="AMMECR1_dom_sf"/>
</dbReference>
<sequence length="223" mass="25386">MNETYQEIEASHEHCSHCFHTLKTKLDGTELLAHPPSFCNHCCPLFVTWTKRVDNGEDTLRGCIGTLEPKYIHTALSEYAVISALKDRRFQPISHAELQHLTCTVSLLKSFENAKHYLDWEIGVHGIILEFYDANGHQYSATYLPEVAEQQRWDKEECVESLVRKSGYQGHVTAKLKSTLKITRYQSTLCSMTYKEYEMTLNVTASNDGLINGKNGTCFISNS</sequence>
<dbReference type="PROSITE" id="PS51112">
    <property type="entry name" value="AMMECR1"/>
    <property type="match status" value="1"/>
</dbReference>